<evidence type="ECO:0000256" key="1">
    <source>
        <dbReference type="SAM" id="MobiDB-lite"/>
    </source>
</evidence>
<reference evidence="2 3" key="1">
    <citation type="submission" date="2018-03" db="EMBL/GenBank/DDBJ databases">
        <title>Genomic Encyclopedia of Archaeal and Bacterial Type Strains, Phase II (KMG-II): from individual species to whole genera.</title>
        <authorList>
            <person name="Goeker M."/>
        </authorList>
    </citation>
    <scope>NUCLEOTIDE SEQUENCE [LARGE SCALE GENOMIC DNA]</scope>
    <source>
        <strain evidence="2 3">DSM 29318</strain>
    </source>
</reference>
<dbReference type="EMBL" id="PVTT01000001">
    <property type="protein sequence ID" value="PRY94718.1"/>
    <property type="molecule type" value="Genomic_DNA"/>
</dbReference>
<dbReference type="Proteomes" id="UP000238801">
    <property type="component" value="Unassembled WGS sequence"/>
</dbReference>
<sequence>MTEPKIKNADRPSEDVGLPKTGDAASGAGYLRDVDTKKHKAQTPEPAEAPDDLLEDPDTRGDHGRPD</sequence>
<dbReference type="RefSeq" id="WP_106159187.1">
    <property type="nucleotide sequence ID" value="NZ_PVTT01000001.1"/>
</dbReference>
<comment type="caution">
    <text evidence="2">The sequence shown here is derived from an EMBL/GenBank/DDBJ whole genome shotgun (WGS) entry which is preliminary data.</text>
</comment>
<feature type="region of interest" description="Disordered" evidence="1">
    <location>
        <begin position="1"/>
        <end position="67"/>
    </location>
</feature>
<proteinExistence type="predicted"/>
<dbReference type="AlphaFoldDB" id="A0A2T0X6Z7"/>
<gene>
    <name evidence="2" type="ORF">BCF33_0314</name>
</gene>
<feature type="compositionally biased region" description="Basic and acidic residues" evidence="1">
    <location>
        <begin position="1"/>
        <end position="14"/>
    </location>
</feature>
<accession>A0A2T0X6Z7</accession>
<feature type="compositionally biased region" description="Basic and acidic residues" evidence="1">
    <location>
        <begin position="57"/>
        <end position="67"/>
    </location>
</feature>
<name>A0A2T0X6Z7_9RHOB</name>
<protein>
    <submittedName>
        <fullName evidence="2">Uncharacterized protein</fullName>
    </submittedName>
</protein>
<organism evidence="2 3">
    <name type="scientific">Hasllibacter halocynthiae</name>
    <dbReference type="NCBI Taxonomy" id="595589"/>
    <lineage>
        <taxon>Bacteria</taxon>
        <taxon>Pseudomonadati</taxon>
        <taxon>Pseudomonadota</taxon>
        <taxon>Alphaproteobacteria</taxon>
        <taxon>Rhodobacterales</taxon>
        <taxon>Roseobacteraceae</taxon>
        <taxon>Hasllibacter</taxon>
    </lineage>
</organism>
<evidence type="ECO:0000313" key="2">
    <source>
        <dbReference type="EMBL" id="PRY94718.1"/>
    </source>
</evidence>
<evidence type="ECO:0000313" key="3">
    <source>
        <dbReference type="Proteomes" id="UP000238801"/>
    </source>
</evidence>
<keyword evidence="3" id="KW-1185">Reference proteome</keyword>